<gene>
    <name evidence="1" type="ORF">HPB50_007042</name>
</gene>
<dbReference type="EMBL" id="CM023482">
    <property type="protein sequence ID" value="KAH6938123.1"/>
    <property type="molecule type" value="Genomic_DNA"/>
</dbReference>
<organism evidence="1 2">
    <name type="scientific">Hyalomma asiaticum</name>
    <name type="common">Tick</name>
    <dbReference type="NCBI Taxonomy" id="266040"/>
    <lineage>
        <taxon>Eukaryota</taxon>
        <taxon>Metazoa</taxon>
        <taxon>Ecdysozoa</taxon>
        <taxon>Arthropoda</taxon>
        <taxon>Chelicerata</taxon>
        <taxon>Arachnida</taxon>
        <taxon>Acari</taxon>
        <taxon>Parasitiformes</taxon>
        <taxon>Ixodida</taxon>
        <taxon>Ixodoidea</taxon>
        <taxon>Ixodidae</taxon>
        <taxon>Hyalomminae</taxon>
        <taxon>Hyalomma</taxon>
    </lineage>
</organism>
<evidence type="ECO:0000313" key="1">
    <source>
        <dbReference type="EMBL" id="KAH6938123.1"/>
    </source>
</evidence>
<sequence length="91" mass="10419">MKSAQGAVTRNCLTECLRSAMTASGRAMQNVQPQLTSMLMKRVRDAFFEPAISIRTKKILEELIELRGSGWQMSLSRQTYYNPSKFLQCRQ</sequence>
<evidence type="ECO:0000313" key="2">
    <source>
        <dbReference type="Proteomes" id="UP000821845"/>
    </source>
</evidence>
<accession>A0ACB7STT5</accession>
<comment type="caution">
    <text evidence="1">The sequence shown here is derived from an EMBL/GenBank/DDBJ whole genome shotgun (WGS) entry which is preliminary data.</text>
</comment>
<keyword evidence="2" id="KW-1185">Reference proteome</keyword>
<protein>
    <submittedName>
        <fullName evidence="1">Uncharacterized protein</fullName>
    </submittedName>
</protein>
<dbReference type="Proteomes" id="UP000821845">
    <property type="component" value="Chromosome 2"/>
</dbReference>
<name>A0ACB7STT5_HYAAI</name>
<proteinExistence type="predicted"/>
<reference evidence="1" key="1">
    <citation type="submission" date="2020-05" db="EMBL/GenBank/DDBJ databases">
        <title>Large-scale comparative analyses of tick genomes elucidate their genetic diversity and vector capacities.</title>
        <authorList>
            <person name="Jia N."/>
            <person name="Wang J."/>
            <person name="Shi W."/>
            <person name="Du L."/>
            <person name="Sun Y."/>
            <person name="Zhan W."/>
            <person name="Jiang J."/>
            <person name="Wang Q."/>
            <person name="Zhang B."/>
            <person name="Ji P."/>
            <person name="Sakyi L.B."/>
            <person name="Cui X."/>
            <person name="Yuan T."/>
            <person name="Jiang B."/>
            <person name="Yang W."/>
            <person name="Lam T.T.-Y."/>
            <person name="Chang Q."/>
            <person name="Ding S."/>
            <person name="Wang X."/>
            <person name="Zhu J."/>
            <person name="Ruan X."/>
            <person name="Zhao L."/>
            <person name="Wei J."/>
            <person name="Que T."/>
            <person name="Du C."/>
            <person name="Cheng J."/>
            <person name="Dai P."/>
            <person name="Han X."/>
            <person name="Huang E."/>
            <person name="Gao Y."/>
            <person name="Liu J."/>
            <person name="Shao H."/>
            <person name="Ye R."/>
            <person name="Li L."/>
            <person name="Wei W."/>
            <person name="Wang X."/>
            <person name="Wang C."/>
            <person name="Yang T."/>
            <person name="Huo Q."/>
            <person name="Li W."/>
            <person name="Guo W."/>
            <person name="Chen H."/>
            <person name="Zhou L."/>
            <person name="Ni X."/>
            <person name="Tian J."/>
            <person name="Zhou Y."/>
            <person name="Sheng Y."/>
            <person name="Liu T."/>
            <person name="Pan Y."/>
            <person name="Xia L."/>
            <person name="Li J."/>
            <person name="Zhao F."/>
            <person name="Cao W."/>
        </authorList>
    </citation>
    <scope>NUCLEOTIDE SEQUENCE</scope>
    <source>
        <strain evidence="1">Hyas-2018</strain>
    </source>
</reference>